<keyword evidence="7" id="KW-1185">Reference proteome</keyword>
<proteinExistence type="inferred from homology"/>
<comment type="caution">
    <text evidence="6">The sequence shown here is derived from an EMBL/GenBank/DDBJ whole genome shotgun (WGS) entry which is preliminary data.</text>
</comment>
<evidence type="ECO:0000256" key="4">
    <source>
        <dbReference type="PIRSR" id="PIRSR601765-1"/>
    </source>
</evidence>
<sequence>MVTGPLAEMLARNKAFAKTYTAPVGLKTMASGMRSSRAGVVVLSCSDPRLNPYQILGIDSTLKATMVRNAGGRAFDAIRTLSVLQAIGNPATIVVMHHTDCGLTHFHDSDIKKDLLEIAPSNAQEINASSFGEITNGVDASIREDVSLLRASPMIRSDTQIVGLKYDIDTGALTEISV</sequence>
<dbReference type="RefSeq" id="XP_017996722.1">
    <property type="nucleotide sequence ID" value="XM_018140624.1"/>
</dbReference>
<comment type="catalytic activity">
    <reaction evidence="5">
        <text>hydrogencarbonate + H(+) = CO2 + H2O</text>
        <dbReference type="Rhea" id="RHEA:10748"/>
        <dbReference type="ChEBI" id="CHEBI:15377"/>
        <dbReference type="ChEBI" id="CHEBI:15378"/>
        <dbReference type="ChEBI" id="CHEBI:16526"/>
        <dbReference type="ChEBI" id="CHEBI:17544"/>
        <dbReference type="EC" id="4.2.1.1"/>
    </reaction>
</comment>
<organism evidence="6 7">
    <name type="scientific">Cyphellophora attinorum</name>
    <dbReference type="NCBI Taxonomy" id="1664694"/>
    <lineage>
        <taxon>Eukaryota</taxon>
        <taxon>Fungi</taxon>
        <taxon>Dikarya</taxon>
        <taxon>Ascomycota</taxon>
        <taxon>Pezizomycotina</taxon>
        <taxon>Eurotiomycetes</taxon>
        <taxon>Chaetothyriomycetidae</taxon>
        <taxon>Chaetothyriales</taxon>
        <taxon>Cyphellophoraceae</taxon>
        <taxon>Cyphellophora</taxon>
    </lineage>
</organism>
<gene>
    <name evidence="6" type="ORF">AB675_11751</name>
</gene>
<dbReference type="PANTHER" id="PTHR43175:SF3">
    <property type="entry name" value="CARBON DISULFIDE HYDROLASE"/>
    <property type="match status" value="1"/>
</dbReference>
<feature type="binding site" evidence="4">
    <location>
        <position position="45"/>
    </location>
    <ligand>
        <name>Zn(2+)</name>
        <dbReference type="ChEBI" id="CHEBI:29105"/>
    </ligand>
</feature>
<evidence type="ECO:0000256" key="3">
    <source>
        <dbReference type="ARBA" id="ARBA00022833"/>
    </source>
</evidence>
<dbReference type="InterPro" id="IPR001765">
    <property type="entry name" value="Carbonic_anhydrase"/>
</dbReference>
<dbReference type="GO" id="GO:0008270">
    <property type="term" value="F:zinc ion binding"/>
    <property type="evidence" value="ECO:0007669"/>
    <property type="project" value="UniProtKB-UniRule"/>
</dbReference>
<evidence type="ECO:0000256" key="2">
    <source>
        <dbReference type="ARBA" id="ARBA00022723"/>
    </source>
</evidence>
<dbReference type="EC" id="4.2.1.1" evidence="5"/>
<comment type="cofactor">
    <cofactor evidence="4">
        <name>Zn(2+)</name>
        <dbReference type="ChEBI" id="CHEBI:29105"/>
    </cofactor>
    <text evidence="4">Binds 1 zinc ion per subunit.</text>
</comment>
<dbReference type="PANTHER" id="PTHR43175">
    <property type="entry name" value="CARBONIC ANHYDRASE"/>
    <property type="match status" value="1"/>
</dbReference>
<dbReference type="Gene3D" id="3.40.1050.10">
    <property type="entry name" value="Carbonic anhydrase"/>
    <property type="match status" value="1"/>
</dbReference>
<dbReference type="SMART" id="SM00947">
    <property type="entry name" value="Pro_CA"/>
    <property type="match status" value="1"/>
</dbReference>
<dbReference type="Proteomes" id="UP000038010">
    <property type="component" value="Unassembled WGS sequence"/>
</dbReference>
<evidence type="ECO:0000313" key="6">
    <source>
        <dbReference type="EMBL" id="KPI36759.1"/>
    </source>
</evidence>
<dbReference type="SUPFAM" id="SSF53056">
    <property type="entry name" value="beta-carbonic anhydrase, cab"/>
    <property type="match status" value="1"/>
</dbReference>
<dbReference type="GO" id="GO:0004089">
    <property type="term" value="F:carbonate dehydratase activity"/>
    <property type="evidence" value="ECO:0007669"/>
    <property type="project" value="UniProtKB-UniRule"/>
</dbReference>
<evidence type="ECO:0000313" key="7">
    <source>
        <dbReference type="Proteomes" id="UP000038010"/>
    </source>
</evidence>
<accession>A0A0N0NJK5</accession>
<keyword evidence="3 4" id="KW-0862">Zinc</keyword>
<keyword evidence="5" id="KW-0456">Lyase</keyword>
<dbReference type="GeneID" id="28732505"/>
<dbReference type="EMBL" id="LFJN01000028">
    <property type="protein sequence ID" value="KPI36759.1"/>
    <property type="molecule type" value="Genomic_DNA"/>
</dbReference>
<dbReference type="AlphaFoldDB" id="A0A0N0NJK5"/>
<reference evidence="6 7" key="1">
    <citation type="submission" date="2015-06" db="EMBL/GenBank/DDBJ databases">
        <title>Draft genome of the ant-associated black yeast Phialophora attae CBS 131958.</title>
        <authorList>
            <person name="Moreno L.F."/>
            <person name="Stielow B.J."/>
            <person name="de Hoog S."/>
            <person name="Vicente V.A."/>
            <person name="Weiss V.A."/>
            <person name="de Vries M."/>
            <person name="Cruz L.M."/>
            <person name="Souza E.M."/>
        </authorList>
    </citation>
    <scope>NUCLEOTIDE SEQUENCE [LARGE SCALE GENOMIC DNA]</scope>
    <source>
        <strain evidence="6 7">CBS 131958</strain>
    </source>
</reference>
<dbReference type="VEuPathDB" id="FungiDB:AB675_11751"/>
<evidence type="ECO:0000256" key="1">
    <source>
        <dbReference type="ARBA" id="ARBA00006217"/>
    </source>
</evidence>
<dbReference type="STRING" id="1664694.A0A0N0NJK5"/>
<feature type="binding site" evidence="4">
    <location>
        <position position="47"/>
    </location>
    <ligand>
        <name>Zn(2+)</name>
        <dbReference type="ChEBI" id="CHEBI:29105"/>
    </ligand>
</feature>
<feature type="binding site" evidence="4">
    <location>
        <position position="101"/>
    </location>
    <ligand>
        <name>Zn(2+)</name>
        <dbReference type="ChEBI" id="CHEBI:29105"/>
    </ligand>
</feature>
<dbReference type="InterPro" id="IPR036874">
    <property type="entry name" value="Carbonic_anhydrase_sf"/>
</dbReference>
<protein>
    <recommendedName>
        <fullName evidence="5">Carbonic anhydrase</fullName>
        <ecNumber evidence="5">4.2.1.1</ecNumber>
    </recommendedName>
    <alternativeName>
        <fullName evidence="5">Carbonate dehydratase</fullName>
    </alternativeName>
</protein>
<comment type="similarity">
    <text evidence="1 5">Belongs to the beta-class carbonic anhydrase family.</text>
</comment>
<keyword evidence="2 4" id="KW-0479">Metal-binding</keyword>
<feature type="binding site" evidence="4">
    <location>
        <position position="98"/>
    </location>
    <ligand>
        <name>Zn(2+)</name>
        <dbReference type="ChEBI" id="CHEBI:29105"/>
    </ligand>
</feature>
<dbReference type="OrthoDB" id="10248475at2759"/>
<evidence type="ECO:0000256" key="5">
    <source>
        <dbReference type="RuleBase" id="RU003956"/>
    </source>
</evidence>
<dbReference type="Pfam" id="PF00484">
    <property type="entry name" value="Pro_CA"/>
    <property type="match status" value="1"/>
</dbReference>
<name>A0A0N0NJK5_9EURO</name>
<comment type="function">
    <text evidence="5">Reversible hydration of carbon dioxide.</text>
</comment>